<dbReference type="Pfam" id="PF01428">
    <property type="entry name" value="zf-AN1"/>
    <property type="match status" value="1"/>
</dbReference>
<dbReference type="Gene3D" id="4.10.1110.10">
    <property type="entry name" value="AN1-like Zinc finger"/>
    <property type="match status" value="1"/>
</dbReference>
<dbReference type="eggNOG" id="KOG3173">
    <property type="taxonomic scope" value="Eukaryota"/>
</dbReference>
<dbReference type="AlphaFoldDB" id="B9I0J4"/>
<dbReference type="PANTHER" id="PTHR10634">
    <property type="entry name" value="AN1-TYPE ZINC FINGER PROTEIN"/>
    <property type="match status" value="1"/>
</dbReference>
<dbReference type="SUPFAM" id="SSF118310">
    <property type="entry name" value="AN1-like Zinc finger"/>
    <property type="match status" value="1"/>
</dbReference>
<dbReference type="SMART" id="SM00154">
    <property type="entry name" value="ZnF_AN1"/>
    <property type="match status" value="1"/>
</dbReference>
<dbReference type="Proteomes" id="UP000006729">
    <property type="component" value="Chromosome 11"/>
</dbReference>
<keyword evidence="2" id="KW-0479">Metal-binding</keyword>
<organism evidence="7 8">
    <name type="scientific">Populus trichocarpa</name>
    <name type="common">Western balsam poplar</name>
    <name type="synonym">Populus balsamifera subsp. trichocarpa</name>
    <dbReference type="NCBI Taxonomy" id="3694"/>
    <lineage>
        <taxon>Eukaryota</taxon>
        <taxon>Viridiplantae</taxon>
        <taxon>Streptophyta</taxon>
        <taxon>Embryophyta</taxon>
        <taxon>Tracheophyta</taxon>
        <taxon>Spermatophyta</taxon>
        <taxon>Magnoliopsida</taxon>
        <taxon>eudicotyledons</taxon>
        <taxon>Gunneridae</taxon>
        <taxon>Pentapetalae</taxon>
        <taxon>rosids</taxon>
        <taxon>fabids</taxon>
        <taxon>Malpighiales</taxon>
        <taxon>Salicaceae</taxon>
        <taxon>Saliceae</taxon>
        <taxon>Populus</taxon>
    </lineage>
</organism>
<dbReference type="GO" id="GO:0008270">
    <property type="term" value="F:zinc ion binding"/>
    <property type="evidence" value="ECO:0007669"/>
    <property type="project" value="UniProtKB-KW"/>
</dbReference>
<keyword evidence="3 5" id="KW-0863">Zinc-finger</keyword>
<dbReference type="InterPro" id="IPR000058">
    <property type="entry name" value="Znf_AN1"/>
</dbReference>
<evidence type="ECO:0000256" key="4">
    <source>
        <dbReference type="ARBA" id="ARBA00022833"/>
    </source>
</evidence>
<evidence type="ECO:0000256" key="1">
    <source>
        <dbReference type="ARBA" id="ARBA00003732"/>
    </source>
</evidence>
<feature type="domain" description="AN1-type" evidence="6">
    <location>
        <begin position="13"/>
        <end position="59"/>
    </location>
</feature>
<dbReference type="STRING" id="3694.B9I0J4"/>
<dbReference type="HOGENOM" id="CLU_057016_7_1_1"/>
<reference evidence="7 8" key="1">
    <citation type="journal article" date="2006" name="Science">
        <title>The genome of black cottonwood, Populus trichocarpa (Torr. &amp; Gray).</title>
        <authorList>
            <person name="Tuskan G.A."/>
            <person name="Difazio S."/>
            <person name="Jansson S."/>
            <person name="Bohlmann J."/>
            <person name="Grigoriev I."/>
            <person name="Hellsten U."/>
            <person name="Putnam N."/>
            <person name="Ralph S."/>
            <person name="Rombauts S."/>
            <person name="Salamov A."/>
            <person name="Schein J."/>
            <person name="Sterck L."/>
            <person name="Aerts A."/>
            <person name="Bhalerao R.R."/>
            <person name="Bhalerao R.P."/>
            <person name="Blaudez D."/>
            <person name="Boerjan W."/>
            <person name="Brun A."/>
            <person name="Brunner A."/>
            <person name="Busov V."/>
            <person name="Campbell M."/>
            <person name="Carlson J."/>
            <person name="Chalot M."/>
            <person name="Chapman J."/>
            <person name="Chen G.L."/>
            <person name="Cooper D."/>
            <person name="Coutinho P.M."/>
            <person name="Couturier J."/>
            <person name="Covert S."/>
            <person name="Cronk Q."/>
            <person name="Cunningham R."/>
            <person name="Davis J."/>
            <person name="Degroeve S."/>
            <person name="Dejardin A."/>
            <person name="Depamphilis C."/>
            <person name="Detter J."/>
            <person name="Dirks B."/>
            <person name="Dubchak I."/>
            <person name="Duplessis S."/>
            <person name="Ehlting J."/>
            <person name="Ellis B."/>
            <person name="Gendler K."/>
            <person name="Goodstein D."/>
            <person name="Gribskov M."/>
            <person name="Grimwood J."/>
            <person name="Groover A."/>
            <person name="Gunter L."/>
            <person name="Hamberger B."/>
            <person name="Heinze B."/>
            <person name="Helariutta Y."/>
            <person name="Henrissat B."/>
            <person name="Holligan D."/>
            <person name="Holt R."/>
            <person name="Huang W."/>
            <person name="Islam-Faridi N."/>
            <person name="Jones S."/>
            <person name="Jones-Rhoades M."/>
            <person name="Jorgensen R."/>
            <person name="Joshi C."/>
            <person name="Kangasjarvi J."/>
            <person name="Karlsson J."/>
            <person name="Kelleher C."/>
            <person name="Kirkpatrick R."/>
            <person name="Kirst M."/>
            <person name="Kohler A."/>
            <person name="Kalluri U."/>
            <person name="Larimer F."/>
            <person name="Leebens-Mack J."/>
            <person name="Leple J.C."/>
            <person name="Locascio P."/>
            <person name="Lou Y."/>
            <person name="Lucas S."/>
            <person name="Martin F."/>
            <person name="Montanini B."/>
            <person name="Napoli C."/>
            <person name="Nelson D.R."/>
            <person name="Nelson C."/>
            <person name="Nieminen K."/>
            <person name="Nilsson O."/>
            <person name="Pereda V."/>
            <person name="Peter G."/>
            <person name="Philippe R."/>
            <person name="Pilate G."/>
            <person name="Poliakov A."/>
            <person name="Razumovskaya J."/>
            <person name="Richardson P."/>
            <person name="Rinaldi C."/>
            <person name="Ritland K."/>
            <person name="Rouze P."/>
            <person name="Ryaboy D."/>
            <person name="Schmutz J."/>
            <person name="Schrader J."/>
            <person name="Segerman B."/>
            <person name="Shin H."/>
            <person name="Siddiqui A."/>
            <person name="Sterky F."/>
            <person name="Terry A."/>
            <person name="Tsai C.J."/>
            <person name="Uberbacher E."/>
            <person name="Unneberg P."/>
            <person name="Vahala J."/>
            <person name="Wall K."/>
            <person name="Wessler S."/>
            <person name="Yang G."/>
            <person name="Yin T."/>
            <person name="Douglas C."/>
            <person name="Marra M."/>
            <person name="Sandberg G."/>
            <person name="Van de Peer Y."/>
            <person name="Rokhsar D."/>
        </authorList>
    </citation>
    <scope>NUCLEOTIDE SEQUENCE [LARGE SCALE GENOMIC DNA]</scope>
    <source>
        <strain evidence="8">cv. Nisqually</strain>
    </source>
</reference>
<accession>B9I0J4</accession>
<gene>
    <name evidence="7" type="ORF">POPTR_011G143600</name>
</gene>
<evidence type="ECO:0000313" key="8">
    <source>
        <dbReference type="Proteomes" id="UP000006729"/>
    </source>
</evidence>
<protein>
    <recommendedName>
        <fullName evidence="6">AN1-type domain-containing protein</fullName>
    </recommendedName>
</protein>
<proteinExistence type="predicted"/>
<dbReference type="PROSITE" id="PS51039">
    <property type="entry name" value="ZF_AN1"/>
    <property type="match status" value="1"/>
</dbReference>
<name>B9I0J4_POPTR</name>
<dbReference type="PANTHER" id="PTHR10634:SF149">
    <property type="entry name" value="AN1-TYPE DOMAIN-CONTAINING PROTEIN-RELATED"/>
    <property type="match status" value="1"/>
</dbReference>
<sequence length="79" mass="9444">MLVVYRFQSPRPVVVANRCNFCRREVGLTGFKCRCVYTFCSQHRYSDKHNCVFYYKSILDRMLFLKGNSVVKQIRLIKI</sequence>
<evidence type="ECO:0000259" key="6">
    <source>
        <dbReference type="PROSITE" id="PS51039"/>
    </source>
</evidence>
<evidence type="ECO:0000256" key="3">
    <source>
        <dbReference type="ARBA" id="ARBA00022771"/>
    </source>
</evidence>
<dbReference type="EMBL" id="CM009300">
    <property type="protein sequence ID" value="PNT13454.1"/>
    <property type="molecule type" value="Genomic_DNA"/>
</dbReference>
<evidence type="ECO:0000256" key="5">
    <source>
        <dbReference type="PROSITE-ProRule" id="PRU00449"/>
    </source>
</evidence>
<dbReference type="InterPro" id="IPR035896">
    <property type="entry name" value="AN1-like_Znf"/>
</dbReference>
<dbReference type="InParanoid" id="B9I0J4"/>
<evidence type="ECO:0000313" key="7">
    <source>
        <dbReference type="EMBL" id="PNT13454.1"/>
    </source>
</evidence>
<comment type="function">
    <text evidence="1">May be involved in environmental stress response.</text>
</comment>
<evidence type="ECO:0000256" key="2">
    <source>
        <dbReference type="ARBA" id="ARBA00022723"/>
    </source>
</evidence>
<dbReference type="InterPro" id="IPR050652">
    <property type="entry name" value="AN1_A20_ZnFinger"/>
</dbReference>
<keyword evidence="8" id="KW-1185">Reference proteome</keyword>
<keyword evidence="4" id="KW-0862">Zinc</keyword>